<evidence type="ECO:0000313" key="2">
    <source>
        <dbReference type="EMBL" id="CAE6460004.1"/>
    </source>
</evidence>
<evidence type="ECO:0000313" key="3">
    <source>
        <dbReference type="Proteomes" id="UP000663841"/>
    </source>
</evidence>
<gene>
    <name evidence="2" type="ORF">RDB_LOCUS149206</name>
</gene>
<feature type="region of interest" description="Disordered" evidence="1">
    <location>
        <begin position="117"/>
        <end position="151"/>
    </location>
</feature>
<dbReference type="EMBL" id="CAJMWW010000245">
    <property type="protein sequence ID" value="CAE6460004.1"/>
    <property type="molecule type" value="Genomic_DNA"/>
</dbReference>
<dbReference type="Proteomes" id="UP000663841">
    <property type="component" value="Unassembled WGS sequence"/>
</dbReference>
<evidence type="ECO:0000256" key="1">
    <source>
        <dbReference type="SAM" id="MobiDB-lite"/>
    </source>
</evidence>
<dbReference type="AlphaFoldDB" id="A0A8H3BNI1"/>
<proteinExistence type="predicted"/>
<name>A0A8H3BNI1_9AGAM</name>
<feature type="region of interest" description="Disordered" evidence="1">
    <location>
        <begin position="1"/>
        <end position="21"/>
    </location>
</feature>
<sequence length="177" mass="19625">MSSGKGSPDVDTSPAWSTGPNQIEVKLVMSGKTYNVDTDIAKRMGITQEGHETEPPFKLGNCDEHDFERALAFCAQDRSCSDPPSTELTHIIQETARSEPSPTPETIQISFANINLADDQEDEEDESYVPSESESSESDEDYSDTDIGTANIEAENEEYLAREKEKEKEKEKQQLGV</sequence>
<feature type="compositionally biased region" description="Acidic residues" evidence="1">
    <location>
        <begin position="118"/>
        <end position="127"/>
    </location>
</feature>
<comment type="caution">
    <text evidence="2">The sequence shown here is derived from an EMBL/GenBank/DDBJ whole genome shotgun (WGS) entry which is preliminary data.</text>
</comment>
<reference evidence="2" key="1">
    <citation type="submission" date="2021-01" db="EMBL/GenBank/DDBJ databases">
        <authorList>
            <person name="Kaushik A."/>
        </authorList>
    </citation>
    <scope>NUCLEOTIDE SEQUENCE</scope>
    <source>
        <strain evidence="2">AG3-T5</strain>
    </source>
</reference>
<protein>
    <submittedName>
        <fullName evidence="2">Uncharacterized protein</fullName>
    </submittedName>
</protein>
<accession>A0A8H3BNI1</accession>
<feature type="compositionally biased region" description="Acidic residues" evidence="1">
    <location>
        <begin position="134"/>
        <end position="144"/>
    </location>
</feature>
<organism evidence="2 3">
    <name type="scientific">Rhizoctonia solani</name>
    <dbReference type="NCBI Taxonomy" id="456999"/>
    <lineage>
        <taxon>Eukaryota</taxon>
        <taxon>Fungi</taxon>
        <taxon>Dikarya</taxon>
        <taxon>Basidiomycota</taxon>
        <taxon>Agaricomycotina</taxon>
        <taxon>Agaricomycetes</taxon>
        <taxon>Cantharellales</taxon>
        <taxon>Ceratobasidiaceae</taxon>
        <taxon>Rhizoctonia</taxon>
    </lineage>
</organism>